<dbReference type="SUPFAM" id="SSF141868">
    <property type="entry name" value="EAL domain-like"/>
    <property type="match status" value="1"/>
</dbReference>
<organism evidence="5 6">
    <name type="scientific">Thiomonas bhubaneswarensis</name>
    <dbReference type="NCBI Taxonomy" id="339866"/>
    <lineage>
        <taxon>Bacteria</taxon>
        <taxon>Pseudomonadati</taxon>
        <taxon>Pseudomonadota</taxon>
        <taxon>Betaproteobacteria</taxon>
        <taxon>Burkholderiales</taxon>
        <taxon>Thiomonas</taxon>
    </lineage>
</organism>
<dbReference type="Pfam" id="PF00563">
    <property type="entry name" value="EAL"/>
    <property type="match status" value="1"/>
</dbReference>
<dbReference type="InterPro" id="IPR050706">
    <property type="entry name" value="Cyclic-di-GMP_PDE-like"/>
</dbReference>
<dbReference type="InterPro" id="IPR029787">
    <property type="entry name" value="Nucleotide_cyclase"/>
</dbReference>
<evidence type="ECO:0000256" key="2">
    <source>
        <dbReference type="SAM" id="Phobius"/>
    </source>
</evidence>
<evidence type="ECO:0000259" key="4">
    <source>
        <dbReference type="PROSITE" id="PS50887"/>
    </source>
</evidence>
<dbReference type="InterPro" id="IPR035919">
    <property type="entry name" value="EAL_sf"/>
</dbReference>
<dbReference type="AlphaFoldDB" id="A0A0K6HYD9"/>
<proteinExistence type="predicted"/>
<dbReference type="Gene3D" id="3.20.20.450">
    <property type="entry name" value="EAL domain"/>
    <property type="match status" value="1"/>
</dbReference>
<dbReference type="InterPro" id="IPR001633">
    <property type="entry name" value="EAL_dom"/>
</dbReference>
<dbReference type="SMART" id="SM00052">
    <property type="entry name" value="EAL"/>
    <property type="match status" value="1"/>
</dbReference>
<feature type="transmembrane region" description="Helical" evidence="2">
    <location>
        <begin position="133"/>
        <end position="151"/>
    </location>
</feature>
<dbReference type="Pfam" id="PF00990">
    <property type="entry name" value="GGDEF"/>
    <property type="match status" value="1"/>
</dbReference>
<dbReference type="RefSeq" id="WP_245609966.1">
    <property type="nucleotide sequence ID" value="NZ_CYHF01000003.1"/>
</dbReference>
<feature type="transmembrane region" description="Helical" evidence="2">
    <location>
        <begin position="85"/>
        <end position="103"/>
    </location>
</feature>
<feature type="transmembrane region" description="Helical" evidence="2">
    <location>
        <begin position="25"/>
        <end position="46"/>
    </location>
</feature>
<feature type="transmembrane region" description="Helical" evidence="2">
    <location>
        <begin position="109"/>
        <end position="126"/>
    </location>
</feature>
<sequence>MQTSFFNARMDRLHPSNQARRPQKAVLALNLVGYAIGALTLLGYGLLGLIPLVVSAAYLVAGALLNIALYAWIVRLPDTEVREKAYPTFVFLLSNVALQLGFAVWQPRIAFIAMLILIGIVPLEVLRMRRRQIVGLYALIAVMTLVALLLSPDGWNVPAQGWMQEVLLWVAFAEALGFATAAQLFKQRFSRSLVQHHQQIQNDYKTFRTIAYRDDLTGLPNRRAFMQQLAEELRKHPERALAVGMIDLDRFKIVNDRLGHAIGDQLLVAVGQRLRGVLRQGDVLARLGGDEFVVMLSQYASLDHLRTVADRLIKCMEQEFVVQSHALQIGLSLGIVIQQQQQPADAPTLMRRADLAMYAAKEHGRQQYRIFDQHMEDALQRRTHTLQWVLEALREDRLELHYQPILSFDRTAKTHGVTVSGAEALLRLRDANGIHAAGAFESVLDDEQIGVPVGRMVLAKALEQAQRWHLEGRDIQISINVSPRHFLDPQFLSDLRVALERHPACPPDRLILEVTEHGSELDSRMASFVVNRCRSLGVRVALDDFGTGSASLIHLQQLEVSSVKIDRSFTRDLFTSGAGLSITYGLLRTASLMGLKVVAEGVSSPQHALALAAMSCTRFQGYAIAKPMSDVEMEHWLDHWQDLLPWAALLPRQAEISPDAIHALVQHNNTLLHAERGTISVEERALLLQPDGHEHCALGAWCHANSSLYSKRPGFLRLMREHHQIHSRLREYLTENHTDDEKVDKHVLAEQSRAIRHQFWNLILLGVGQGTEQSPFDAPVPDRKADRQPLNLVS</sequence>
<dbReference type="NCBIfam" id="TIGR00254">
    <property type="entry name" value="GGDEF"/>
    <property type="match status" value="1"/>
</dbReference>
<name>A0A0K6HYD9_9BURK</name>
<dbReference type="EMBL" id="CYHF01000003">
    <property type="protein sequence ID" value="CUA95895.1"/>
    <property type="molecule type" value="Genomic_DNA"/>
</dbReference>
<keyword evidence="2" id="KW-1133">Transmembrane helix</keyword>
<keyword evidence="2" id="KW-0472">Membrane</keyword>
<keyword evidence="2" id="KW-0812">Transmembrane</keyword>
<feature type="domain" description="GGDEF" evidence="4">
    <location>
        <begin position="239"/>
        <end position="373"/>
    </location>
</feature>
<dbReference type="CDD" id="cd01949">
    <property type="entry name" value="GGDEF"/>
    <property type="match status" value="1"/>
</dbReference>
<dbReference type="FunFam" id="3.30.70.270:FF:000001">
    <property type="entry name" value="Diguanylate cyclase domain protein"/>
    <property type="match status" value="1"/>
</dbReference>
<evidence type="ECO:0000259" key="3">
    <source>
        <dbReference type="PROSITE" id="PS50883"/>
    </source>
</evidence>
<gene>
    <name evidence="5" type="ORF">Ga0061069_103305</name>
</gene>
<dbReference type="PANTHER" id="PTHR33121:SF70">
    <property type="entry name" value="SIGNALING PROTEIN YKOW"/>
    <property type="match status" value="1"/>
</dbReference>
<dbReference type="PANTHER" id="PTHR33121">
    <property type="entry name" value="CYCLIC DI-GMP PHOSPHODIESTERASE PDEF"/>
    <property type="match status" value="1"/>
</dbReference>
<dbReference type="Proteomes" id="UP000183649">
    <property type="component" value="Unassembled WGS sequence"/>
</dbReference>
<dbReference type="InterPro" id="IPR043128">
    <property type="entry name" value="Rev_trsase/Diguanyl_cyclase"/>
</dbReference>
<evidence type="ECO:0000256" key="1">
    <source>
        <dbReference type="SAM" id="MobiDB-lite"/>
    </source>
</evidence>
<dbReference type="InterPro" id="IPR000160">
    <property type="entry name" value="GGDEF_dom"/>
</dbReference>
<feature type="region of interest" description="Disordered" evidence="1">
    <location>
        <begin position="772"/>
        <end position="794"/>
    </location>
</feature>
<dbReference type="GO" id="GO:0071111">
    <property type="term" value="F:cyclic-guanylate-specific phosphodiesterase activity"/>
    <property type="evidence" value="ECO:0007669"/>
    <property type="project" value="InterPro"/>
</dbReference>
<evidence type="ECO:0000313" key="5">
    <source>
        <dbReference type="EMBL" id="CUA95895.1"/>
    </source>
</evidence>
<dbReference type="SUPFAM" id="SSF55073">
    <property type="entry name" value="Nucleotide cyclase"/>
    <property type="match status" value="1"/>
</dbReference>
<dbReference type="PROSITE" id="PS50887">
    <property type="entry name" value="GGDEF"/>
    <property type="match status" value="1"/>
</dbReference>
<dbReference type="CDD" id="cd01948">
    <property type="entry name" value="EAL"/>
    <property type="match status" value="1"/>
</dbReference>
<feature type="transmembrane region" description="Helical" evidence="2">
    <location>
        <begin position="52"/>
        <end position="73"/>
    </location>
</feature>
<evidence type="ECO:0000313" key="6">
    <source>
        <dbReference type="Proteomes" id="UP000183649"/>
    </source>
</evidence>
<dbReference type="Gene3D" id="3.30.70.270">
    <property type="match status" value="1"/>
</dbReference>
<keyword evidence="6" id="KW-1185">Reference proteome</keyword>
<protein>
    <submittedName>
        <fullName evidence="5">Diguanylate cyclase (GGDEF) domain</fullName>
    </submittedName>
</protein>
<dbReference type="PROSITE" id="PS50883">
    <property type="entry name" value="EAL"/>
    <property type="match status" value="1"/>
</dbReference>
<accession>A0A0K6HYD9</accession>
<dbReference type="STRING" id="339866.GCA_001418255_01184"/>
<dbReference type="SMART" id="SM00267">
    <property type="entry name" value="GGDEF"/>
    <property type="match status" value="1"/>
</dbReference>
<reference evidence="6" key="1">
    <citation type="submission" date="2015-08" db="EMBL/GenBank/DDBJ databases">
        <authorList>
            <person name="Varghese N."/>
        </authorList>
    </citation>
    <scope>NUCLEOTIDE SEQUENCE [LARGE SCALE GENOMIC DNA]</scope>
    <source>
        <strain evidence="6">DSM 18181</strain>
    </source>
</reference>
<feature type="domain" description="EAL" evidence="3">
    <location>
        <begin position="382"/>
        <end position="641"/>
    </location>
</feature>